<proteinExistence type="inferred from homology"/>
<comment type="subcellular location">
    <subcellularLocation>
        <location evidence="1 7">Cell membrane</location>
        <topology evidence="1 7">Multi-pass membrane protein</topology>
    </subcellularLocation>
</comment>
<reference evidence="9 10" key="1">
    <citation type="submission" date="2023-05" db="EMBL/GenBank/DDBJ databases">
        <title>YMD87, complete Genome.</title>
        <authorList>
            <person name="Zhang J."/>
            <person name="Xu X."/>
        </authorList>
    </citation>
    <scope>NUCLEOTIDE SEQUENCE [LARGE SCALE GENOMIC DNA]</scope>
    <source>
        <strain evidence="9 10">YMD87</strain>
    </source>
</reference>
<protein>
    <submittedName>
        <fullName evidence="9">DedA family protein</fullName>
    </submittedName>
</protein>
<dbReference type="PANTHER" id="PTHR30353:SF15">
    <property type="entry name" value="INNER MEMBRANE PROTEIN YABI"/>
    <property type="match status" value="1"/>
</dbReference>
<evidence type="ECO:0000259" key="8">
    <source>
        <dbReference type="Pfam" id="PF09335"/>
    </source>
</evidence>
<feature type="transmembrane region" description="Helical" evidence="7">
    <location>
        <begin position="113"/>
        <end position="133"/>
    </location>
</feature>
<dbReference type="InterPro" id="IPR032818">
    <property type="entry name" value="DedA-like"/>
</dbReference>
<evidence type="ECO:0000256" key="5">
    <source>
        <dbReference type="ARBA" id="ARBA00022989"/>
    </source>
</evidence>
<evidence type="ECO:0000256" key="6">
    <source>
        <dbReference type="ARBA" id="ARBA00023136"/>
    </source>
</evidence>
<keyword evidence="4 7" id="KW-0812">Transmembrane</keyword>
<comment type="similarity">
    <text evidence="2 7">Belongs to the DedA family.</text>
</comment>
<name>A0ABY8QN69_9RHOB</name>
<keyword evidence="6 7" id="KW-0472">Membrane</keyword>
<organism evidence="9 10">
    <name type="scientific">Tropicibacter oceani</name>
    <dbReference type="NCBI Taxonomy" id="3058420"/>
    <lineage>
        <taxon>Bacteria</taxon>
        <taxon>Pseudomonadati</taxon>
        <taxon>Pseudomonadota</taxon>
        <taxon>Alphaproteobacteria</taxon>
        <taxon>Rhodobacterales</taxon>
        <taxon>Roseobacteraceae</taxon>
        <taxon>Tropicibacter</taxon>
    </lineage>
</organism>
<feature type="transmembrane region" description="Helical" evidence="7">
    <location>
        <begin position="145"/>
        <end position="165"/>
    </location>
</feature>
<dbReference type="EMBL" id="CP124616">
    <property type="protein sequence ID" value="WGW05468.1"/>
    <property type="molecule type" value="Genomic_DNA"/>
</dbReference>
<dbReference type="RefSeq" id="WP_282302092.1">
    <property type="nucleotide sequence ID" value="NZ_CP124616.1"/>
</dbReference>
<dbReference type="InterPro" id="IPR032816">
    <property type="entry name" value="VTT_dom"/>
</dbReference>
<evidence type="ECO:0000256" key="4">
    <source>
        <dbReference type="ARBA" id="ARBA00022692"/>
    </source>
</evidence>
<feature type="domain" description="VTT" evidence="8">
    <location>
        <begin position="30"/>
        <end position="155"/>
    </location>
</feature>
<evidence type="ECO:0000256" key="2">
    <source>
        <dbReference type="ARBA" id="ARBA00010792"/>
    </source>
</evidence>
<evidence type="ECO:0000256" key="7">
    <source>
        <dbReference type="RuleBase" id="RU367016"/>
    </source>
</evidence>
<accession>A0ABY8QN69</accession>
<dbReference type="PANTHER" id="PTHR30353">
    <property type="entry name" value="INNER MEMBRANE PROTEIN DEDA-RELATED"/>
    <property type="match status" value="1"/>
</dbReference>
<evidence type="ECO:0000313" key="10">
    <source>
        <dbReference type="Proteomes" id="UP001241605"/>
    </source>
</evidence>
<sequence length="200" mass="20572">MTDALVSLVPLYGGWILMIVTFLSCLALPVPSSFLMLAGGAFAASGDLGLGTAVLSAYGGAVAGDQSGYLIGNKGGAPLVSRLGRHPKGAETLLRATDLVTRRGGIAVFLTRWLFSPLGPYVNFIGGAMGLSWHRFTVGSLSGEAVWVSLYTGLGFLFAAQIVEVAQIATDLAGLLAAAAVAGVLGMQLFRTRPDQTPGD</sequence>
<keyword evidence="3 7" id="KW-1003">Cell membrane</keyword>
<feature type="transmembrane region" description="Helical" evidence="7">
    <location>
        <begin position="172"/>
        <end position="190"/>
    </location>
</feature>
<evidence type="ECO:0000256" key="3">
    <source>
        <dbReference type="ARBA" id="ARBA00022475"/>
    </source>
</evidence>
<keyword evidence="10" id="KW-1185">Reference proteome</keyword>
<dbReference type="Proteomes" id="UP001241605">
    <property type="component" value="Chromosome"/>
</dbReference>
<evidence type="ECO:0000313" key="9">
    <source>
        <dbReference type="EMBL" id="WGW05468.1"/>
    </source>
</evidence>
<keyword evidence="5 7" id="KW-1133">Transmembrane helix</keyword>
<dbReference type="Pfam" id="PF09335">
    <property type="entry name" value="VTT_dom"/>
    <property type="match status" value="1"/>
</dbReference>
<feature type="transmembrane region" description="Helical" evidence="7">
    <location>
        <begin position="12"/>
        <end position="30"/>
    </location>
</feature>
<evidence type="ECO:0000256" key="1">
    <source>
        <dbReference type="ARBA" id="ARBA00004651"/>
    </source>
</evidence>
<gene>
    <name evidence="9" type="ORF">QF118_07950</name>
</gene>